<dbReference type="Gene3D" id="3.40.190.10">
    <property type="entry name" value="Periplasmic binding protein-like II"/>
    <property type="match status" value="2"/>
</dbReference>
<keyword evidence="7" id="KW-1185">Reference proteome</keyword>
<keyword evidence="4" id="KW-0804">Transcription</keyword>
<dbReference type="InterPro" id="IPR036388">
    <property type="entry name" value="WH-like_DNA-bd_sf"/>
</dbReference>
<dbReference type="InterPro" id="IPR005119">
    <property type="entry name" value="LysR_subst-bd"/>
</dbReference>
<dbReference type="SUPFAM" id="SSF46785">
    <property type="entry name" value="Winged helix' DNA-binding domain"/>
    <property type="match status" value="1"/>
</dbReference>
<keyword evidence="2" id="KW-0805">Transcription regulation</keyword>
<name>A0ABW3W447_9ACTN</name>
<keyword evidence="3" id="KW-0238">DNA-binding</keyword>
<dbReference type="PRINTS" id="PR00039">
    <property type="entry name" value="HTHLYSR"/>
</dbReference>
<evidence type="ECO:0000313" key="7">
    <source>
        <dbReference type="Proteomes" id="UP001597229"/>
    </source>
</evidence>
<dbReference type="Proteomes" id="UP001597229">
    <property type="component" value="Unassembled WGS sequence"/>
</dbReference>
<feature type="domain" description="HTH lysR-type" evidence="5">
    <location>
        <begin position="6"/>
        <end position="63"/>
    </location>
</feature>
<proteinExistence type="inferred from homology"/>
<accession>A0ABW3W447</accession>
<evidence type="ECO:0000256" key="3">
    <source>
        <dbReference type="ARBA" id="ARBA00023125"/>
    </source>
</evidence>
<dbReference type="Pfam" id="PF03466">
    <property type="entry name" value="LysR_substrate"/>
    <property type="match status" value="1"/>
</dbReference>
<gene>
    <name evidence="6" type="ORF">ACFQ3F_18920</name>
</gene>
<dbReference type="EMBL" id="JBHTLX010000023">
    <property type="protein sequence ID" value="MFD1249880.1"/>
    <property type="molecule type" value="Genomic_DNA"/>
</dbReference>
<dbReference type="PROSITE" id="PS50931">
    <property type="entry name" value="HTH_LYSR"/>
    <property type="match status" value="1"/>
</dbReference>
<evidence type="ECO:0000313" key="6">
    <source>
        <dbReference type="EMBL" id="MFD1249880.1"/>
    </source>
</evidence>
<dbReference type="SUPFAM" id="SSF53850">
    <property type="entry name" value="Periplasmic binding protein-like II"/>
    <property type="match status" value="1"/>
</dbReference>
<dbReference type="InterPro" id="IPR000847">
    <property type="entry name" value="LysR_HTH_N"/>
</dbReference>
<dbReference type="Pfam" id="PF00126">
    <property type="entry name" value="HTH_1"/>
    <property type="match status" value="1"/>
</dbReference>
<comment type="caution">
    <text evidence="6">The sequence shown here is derived from an EMBL/GenBank/DDBJ whole genome shotgun (WGS) entry which is preliminary data.</text>
</comment>
<dbReference type="RefSeq" id="WP_367921239.1">
    <property type="nucleotide sequence ID" value="NZ_BAABAC010000040.1"/>
</dbReference>
<dbReference type="InterPro" id="IPR036390">
    <property type="entry name" value="WH_DNA-bd_sf"/>
</dbReference>
<dbReference type="CDD" id="cd08414">
    <property type="entry name" value="PBP2_LTTR_aromatics_like"/>
    <property type="match status" value="1"/>
</dbReference>
<dbReference type="PANTHER" id="PTHR30346">
    <property type="entry name" value="TRANSCRIPTIONAL DUAL REGULATOR HCAR-RELATED"/>
    <property type="match status" value="1"/>
</dbReference>
<sequence length="310" mass="33851">MTDIDLQTRKLRYFVAVAEELHFSRAAARVFLTQQALSRQIKELEDELGVRLFERTTRKVALTPAGEAFAEAVREVLGRLDDAVAAARRTSRVLTGRLRLGFIPGAALELTGPIMAAYREAFPDVEVEMREFPANDPSAGLASGVTDVAFIRLPQGTQRIETEELFVDPVVAMVAESHPLAARTSVSARDLIDHPLTLSDTTDEVYRAFWGLYAARDQPGRFVAVSSVTEETSLVAAGAAIGVTGAAVIAYAPSPGIRFLPIEDWPGSTVALGWHVGERSPVVARFVDTVLAVRDRERGIVERIEQRGRL</sequence>
<dbReference type="Gene3D" id="1.10.10.10">
    <property type="entry name" value="Winged helix-like DNA-binding domain superfamily/Winged helix DNA-binding domain"/>
    <property type="match status" value="1"/>
</dbReference>
<evidence type="ECO:0000256" key="4">
    <source>
        <dbReference type="ARBA" id="ARBA00023163"/>
    </source>
</evidence>
<comment type="similarity">
    <text evidence="1">Belongs to the LysR transcriptional regulatory family.</text>
</comment>
<evidence type="ECO:0000256" key="1">
    <source>
        <dbReference type="ARBA" id="ARBA00009437"/>
    </source>
</evidence>
<reference evidence="7" key="1">
    <citation type="journal article" date="2019" name="Int. J. Syst. Evol. Microbiol.">
        <title>The Global Catalogue of Microorganisms (GCM) 10K type strain sequencing project: providing services to taxonomists for standard genome sequencing and annotation.</title>
        <authorList>
            <consortium name="The Broad Institute Genomics Platform"/>
            <consortium name="The Broad Institute Genome Sequencing Center for Infectious Disease"/>
            <person name="Wu L."/>
            <person name="Ma J."/>
        </authorList>
    </citation>
    <scope>NUCLEOTIDE SEQUENCE [LARGE SCALE GENOMIC DNA]</scope>
    <source>
        <strain evidence="7">CCUG 52478</strain>
    </source>
</reference>
<evidence type="ECO:0000256" key="2">
    <source>
        <dbReference type="ARBA" id="ARBA00023015"/>
    </source>
</evidence>
<dbReference type="PANTHER" id="PTHR30346:SF0">
    <property type="entry name" value="HCA OPERON TRANSCRIPTIONAL ACTIVATOR HCAR"/>
    <property type="match status" value="1"/>
</dbReference>
<organism evidence="6 7">
    <name type="scientific">Nocardioides ginsengisoli</name>
    <dbReference type="NCBI Taxonomy" id="363868"/>
    <lineage>
        <taxon>Bacteria</taxon>
        <taxon>Bacillati</taxon>
        <taxon>Actinomycetota</taxon>
        <taxon>Actinomycetes</taxon>
        <taxon>Propionibacteriales</taxon>
        <taxon>Nocardioidaceae</taxon>
        <taxon>Nocardioides</taxon>
    </lineage>
</organism>
<protein>
    <submittedName>
        <fullName evidence="6">LysR family transcriptional regulator</fullName>
    </submittedName>
</protein>
<evidence type="ECO:0000259" key="5">
    <source>
        <dbReference type="PROSITE" id="PS50931"/>
    </source>
</evidence>